<accession>A0A8S5S487</accession>
<organism evidence="1">
    <name type="scientific">Siphoviridae sp. ctxYv12</name>
    <dbReference type="NCBI Taxonomy" id="2827974"/>
    <lineage>
        <taxon>Viruses</taxon>
        <taxon>Duplodnaviria</taxon>
        <taxon>Heunggongvirae</taxon>
        <taxon>Uroviricota</taxon>
        <taxon>Caudoviricetes</taxon>
    </lineage>
</organism>
<name>A0A8S5S487_9CAUD</name>
<sequence>MVKSKLILKLIYNLKNELKKSRRKIYDIYKWKYSKF</sequence>
<dbReference type="EMBL" id="BK032518">
    <property type="protein sequence ID" value="DAF45753.1"/>
    <property type="molecule type" value="Genomic_DNA"/>
</dbReference>
<protein>
    <submittedName>
        <fullName evidence="1">Uncharacterized protein</fullName>
    </submittedName>
</protein>
<evidence type="ECO:0000313" key="1">
    <source>
        <dbReference type="EMBL" id="DAF45753.1"/>
    </source>
</evidence>
<proteinExistence type="predicted"/>
<reference evidence="1" key="1">
    <citation type="journal article" date="2021" name="Proc. Natl. Acad. Sci. U.S.A.">
        <title>A Catalog of Tens of Thousands of Viruses from Human Metagenomes Reveals Hidden Associations with Chronic Diseases.</title>
        <authorList>
            <person name="Tisza M.J."/>
            <person name="Buck C.B."/>
        </authorList>
    </citation>
    <scope>NUCLEOTIDE SEQUENCE</scope>
    <source>
        <strain evidence="1">CtxYv12</strain>
    </source>
</reference>